<accession>A0AAI9MFW9</accession>
<organism evidence="2">
    <name type="scientific">Escherichia coli</name>
    <dbReference type="NCBI Taxonomy" id="562"/>
    <lineage>
        <taxon>Bacteria</taxon>
        <taxon>Pseudomonadati</taxon>
        <taxon>Pseudomonadota</taxon>
        <taxon>Gammaproteobacteria</taxon>
        <taxon>Enterobacterales</taxon>
        <taxon>Enterobacteriaceae</taxon>
        <taxon>Escherichia</taxon>
    </lineage>
</organism>
<sequence length="119" mass="12892">MTKIKILILAAFVSFGTAHSASAENGSDALSLTGEFLEQPVNSNDPCTVFLCMAGMLKGEYSGECSGAKKKFFSIIRRKHGSFHPGRTFNARKTFLGDCPSAPGDIVGKILDKYGKLRW</sequence>
<dbReference type="InterPro" id="IPR009989">
    <property type="entry name" value="TrbM"/>
</dbReference>
<feature type="signal peptide" evidence="1">
    <location>
        <begin position="1"/>
        <end position="23"/>
    </location>
</feature>
<proteinExistence type="predicted"/>
<dbReference type="RefSeq" id="WP_021528504.1">
    <property type="nucleotide sequence ID" value="NZ_CAXJOZ010000010.1"/>
</dbReference>
<dbReference type="EMBL" id="ABLFQU030000090">
    <property type="protein sequence ID" value="EMM0028531.1"/>
    <property type="molecule type" value="Genomic_DNA"/>
</dbReference>
<protein>
    <submittedName>
        <fullName evidence="2">Conjugal transfer protein TrbM</fullName>
    </submittedName>
</protein>
<evidence type="ECO:0000313" key="2">
    <source>
        <dbReference type="EMBL" id="EMM0028531.1"/>
    </source>
</evidence>
<evidence type="ECO:0000256" key="1">
    <source>
        <dbReference type="SAM" id="SignalP"/>
    </source>
</evidence>
<feature type="chain" id="PRO_5042483921" evidence="1">
    <location>
        <begin position="24"/>
        <end position="119"/>
    </location>
</feature>
<comment type="caution">
    <text evidence="2">The sequence shown here is derived from an EMBL/GenBank/DDBJ whole genome shotgun (WGS) entry which is preliminary data.</text>
</comment>
<reference evidence="2" key="1">
    <citation type="submission" date="2024-02" db="EMBL/GenBank/DDBJ databases">
        <authorList>
            <consortium name="Clinical and Environmental Microbiology Branch: Whole genome sequencing antimicrobial resistance pathogens in the healthcare setting"/>
        </authorList>
    </citation>
    <scope>NUCLEOTIDE SEQUENCE</scope>
    <source>
        <strain evidence="2">2023CK-00345</strain>
    </source>
</reference>
<dbReference type="Pfam" id="PF07424">
    <property type="entry name" value="TrbM"/>
    <property type="match status" value="1"/>
</dbReference>
<gene>
    <name evidence="2" type="ORF">P6223_005220</name>
</gene>
<name>A0AAI9MFW9_ECOLX</name>
<keyword evidence="1" id="KW-0732">Signal</keyword>
<dbReference type="AlphaFoldDB" id="A0AAI9MFW9"/>